<evidence type="ECO:0000313" key="3">
    <source>
        <dbReference type="EMBL" id="RVW04077.1"/>
    </source>
</evidence>
<feature type="signal peptide" evidence="2">
    <location>
        <begin position="1"/>
        <end position="26"/>
    </location>
</feature>
<keyword evidence="2" id="KW-0732">Signal</keyword>
<feature type="region of interest" description="Disordered" evidence="1">
    <location>
        <begin position="26"/>
        <end position="58"/>
    </location>
</feature>
<comment type="caution">
    <text evidence="3">The sequence shown here is derived from an EMBL/GenBank/DDBJ whole genome shotgun (WGS) entry which is preliminary data.</text>
</comment>
<reference evidence="3 4" key="1">
    <citation type="submission" date="2018-11" db="EMBL/GenBank/DDBJ databases">
        <title>Rhodococcus spongicola sp. nov. and Rhodococcus xishaensis sp. nov. from marine sponges.</title>
        <authorList>
            <person name="Li L."/>
            <person name="Lin H.W."/>
        </authorList>
    </citation>
    <scope>NUCLEOTIDE SEQUENCE [LARGE SCALE GENOMIC DNA]</scope>
    <source>
        <strain evidence="3 4">LHW51113</strain>
    </source>
</reference>
<feature type="compositionally biased region" description="Polar residues" evidence="1">
    <location>
        <begin position="45"/>
        <end position="58"/>
    </location>
</feature>
<gene>
    <name evidence="3" type="ORF">EGT50_06215</name>
</gene>
<keyword evidence="4" id="KW-1185">Reference proteome</keyword>
<evidence type="ECO:0000256" key="1">
    <source>
        <dbReference type="SAM" id="MobiDB-lite"/>
    </source>
</evidence>
<feature type="chain" id="PRO_5018739610" description="Glycine zipper family protein" evidence="2">
    <location>
        <begin position="27"/>
        <end position="148"/>
    </location>
</feature>
<proteinExistence type="predicted"/>
<dbReference type="Proteomes" id="UP000283479">
    <property type="component" value="Unassembled WGS sequence"/>
</dbReference>
<dbReference type="AlphaFoldDB" id="A0A3S3ABG3"/>
<organism evidence="3 4">
    <name type="scientific">Rhodococcus xishaensis</name>
    <dbReference type="NCBI Taxonomy" id="2487364"/>
    <lineage>
        <taxon>Bacteria</taxon>
        <taxon>Bacillati</taxon>
        <taxon>Actinomycetota</taxon>
        <taxon>Actinomycetes</taxon>
        <taxon>Mycobacteriales</taxon>
        <taxon>Nocardiaceae</taxon>
        <taxon>Rhodococcus</taxon>
    </lineage>
</organism>
<evidence type="ECO:0000313" key="4">
    <source>
        <dbReference type="Proteomes" id="UP000283479"/>
    </source>
</evidence>
<sequence length="148" mass="15129">MKLFRSLTLSVLVACAVVVGAATAHAEPTPQGADPAPQGIDWSQPLLTPTPDGNSQAAEQLFPGNDAKQDAFDNMTTEINIGWNNGGLPAVLIGSNVGMIVGCLSIFPNIFAGCILGTAIGTIAGVVIGIDEGNPNARPAVEEFFATP</sequence>
<accession>A0A3S3ABG3</accession>
<evidence type="ECO:0000256" key="2">
    <source>
        <dbReference type="SAM" id="SignalP"/>
    </source>
</evidence>
<evidence type="ECO:0008006" key="5">
    <source>
        <dbReference type="Google" id="ProtNLM"/>
    </source>
</evidence>
<dbReference type="EMBL" id="RKLO01000002">
    <property type="protein sequence ID" value="RVW04077.1"/>
    <property type="molecule type" value="Genomic_DNA"/>
</dbReference>
<name>A0A3S3ABG3_9NOCA</name>
<dbReference type="OrthoDB" id="4471483at2"/>
<protein>
    <recommendedName>
        <fullName evidence="5">Glycine zipper family protein</fullName>
    </recommendedName>
</protein>